<sequence>MLTPFYYLPHSLYCTIWKCSSRINGSEKHRGSIKSEPLALNDDGNADPQGLRARPETNCSPKWDALFSEHGEFGDDPSSEIRSSKKEQELHPPPDTGGLVGLLLVSDRLLIRRYREWQLRGERLPRRNSVRPSSGSSGDYAGCVARCRDSRELREREN</sequence>
<reference evidence="3" key="1">
    <citation type="journal article" date="2019" name="Curr. Biol.">
        <title>Genome Sequence of Striga asiatica Provides Insight into the Evolution of Plant Parasitism.</title>
        <authorList>
            <person name="Yoshida S."/>
            <person name="Kim S."/>
            <person name="Wafula E.K."/>
            <person name="Tanskanen J."/>
            <person name="Kim Y.M."/>
            <person name="Honaas L."/>
            <person name="Yang Z."/>
            <person name="Spallek T."/>
            <person name="Conn C.E."/>
            <person name="Ichihashi Y."/>
            <person name="Cheong K."/>
            <person name="Cui S."/>
            <person name="Der J.P."/>
            <person name="Gundlach H."/>
            <person name="Jiao Y."/>
            <person name="Hori C."/>
            <person name="Ishida J.K."/>
            <person name="Kasahara H."/>
            <person name="Kiba T."/>
            <person name="Kim M.S."/>
            <person name="Koo N."/>
            <person name="Laohavisit A."/>
            <person name="Lee Y.H."/>
            <person name="Lumba S."/>
            <person name="McCourt P."/>
            <person name="Mortimer J.C."/>
            <person name="Mutuku J.M."/>
            <person name="Nomura T."/>
            <person name="Sasaki-Sekimoto Y."/>
            <person name="Seto Y."/>
            <person name="Wang Y."/>
            <person name="Wakatake T."/>
            <person name="Sakakibara H."/>
            <person name="Demura T."/>
            <person name="Yamaguchi S."/>
            <person name="Yoneyama K."/>
            <person name="Manabe R.I."/>
            <person name="Nelson D.C."/>
            <person name="Schulman A.H."/>
            <person name="Timko M.P."/>
            <person name="dePamphilis C.W."/>
            <person name="Choi D."/>
            <person name="Shirasu K."/>
        </authorList>
    </citation>
    <scope>NUCLEOTIDE SEQUENCE [LARGE SCALE GENOMIC DNA]</scope>
    <source>
        <strain evidence="3">cv. UVA1</strain>
    </source>
</reference>
<keyword evidence="3" id="KW-1185">Reference proteome</keyword>
<dbReference type="AlphaFoldDB" id="A0A5A7RJF9"/>
<dbReference type="Proteomes" id="UP000325081">
    <property type="component" value="Unassembled WGS sequence"/>
</dbReference>
<proteinExistence type="predicted"/>
<accession>A0A5A7RJF9</accession>
<name>A0A5A7RJF9_STRAF</name>
<dbReference type="EMBL" id="BKCP01013181">
    <property type="protein sequence ID" value="GER57299.1"/>
    <property type="molecule type" value="Genomic_DNA"/>
</dbReference>
<evidence type="ECO:0000313" key="3">
    <source>
        <dbReference type="Proteomes" id="UP000325081"/>
    </source>
</evidence>
<evidence type="ECO:0000313" key="2">
    <source>
        <dbReference type="EMBL" id="GER57299.1"/>
    </source>
</evidence>
<comment type="caution">
    <text evidence="2">The sequence shown here is derived from an EMBL/GenBank/DDBJ whole genome shotgun (WGS) entry which is preliminary data.</text>
</comment>
<gene>
    <name evidence="2" type="ORF">STAS_35115</name>
</gene>
<organism evidence="2 3">
    <name type="scientific">Striga asiatica</name>
    <name type="common">Asiatic witchweed</name>
    <name type="synonym">Buchnera asiatica</name>
    <dbReference type="NCBI Taxonomy" id="4170"/>
    <lineage>
        <taxon>Eukaryota</taxon>
        <taxon>Viridiplantae</taxon>
        <taxon>Streptophyta</taxon>
        <taxon>Embryophyta</taxon>
        <taxon>Tracheophyta</taxon>
        <taxon>Spermatophyta</taxon>
        <taxon>Magnoliopsida</taxon>
        <taxon>eudicotyledons</taxon>
        <taxon>Gunneridae</taxon>
        <taxon>Pentapetalae</taxon>
        <taxon>asterids</taxon>
        <taxon>lamiids</taxon>
        <taxon>Lamiales</taxon>
        <taxon>Orobanchaceae</taxon>
        <taxon>Buchnereae</taxon>
        <taxon>Striga</taxon>
    </lineage>
</organism>
<evidence type="ECO:0000256" key="1">
    <source>
        <dbReference type="SAM" id="MobiDB-lite"/>
    </source>
</evidence>
<protein>
    <submittedName>
        <fullName evidence="2">Teosinte branched</fullName>
    </submittedName>
</protein>
<feature type="compositionally biased region" description="Basic and acidic residues" evidence="1">
    <location>
        <begin position="82"/>
        <end position="92"/>
    </location>
</feature>
<feature type="region of interest" description="Disordered" evidence="1">
    <location>
        <begin position="28"/>
        <end position="98"/>
    </location>
</feature>